<reference evidence="1 2" key="1">
    <citation type="journal article" date="2012" name="PLoS ONE">
        <title>The purine-utilizing bacterium Clostridium acidurici 9a: a genome-guided metabolic reconsideration.</title>
        <authorList>
            <person name="Hartwich K."/>
            <person name="Poehlein A."/>
            <person name="Daniel R."/>
        </authorList>
    </citation>
    <scope>NUCLEOTIDE SEQUENCE [LARGE SCALE GENOMIC DNA]</scope>
    <source>
        <strain evidence="2">ATCC 7906 / DSM 604 / BCRC 14475 / CIP 104303 / KCTC 5404 / NCIMB 10678 / 9a</strain>
    </source>
</reference>
<dbReference type="PATRIC" id="fig|1128398.3.peg.1962"/>
<keyword evidence="2" id="KW-1185">Reference proteome</keyword>
<dbReference type="eggNOG" id="ENOG502ZWG2">
    <property type="taxonomic scope" value="Bacteria"/>
</dbReference>
<evidence type="ECO:0000313" key="2">
    <source>
        <dbReference type="Proteomes" id="UP000006094"/>
    </source>
</evidence>
<name>K0B066_GOTA9</name>
<dbReference type="InterPro" id="IPR021247">
    <property type="entry name" value="DUF2785"/>
</dbReference>
<accession>K0B066</accession>
<dbReference type="Proteomes" id="UP000006094">
    <property type="component" value="Chromosome"/>
</dbReference>
<dbReference type="EMBL" id="CP003326">
    <property type="protein sequence ID" value="AFS78909.1"/>
    <property type="molecule type" value="Genomic_DNA"/>
</dbReference>
<sequence>MMDNIGSLDSDLRDKLIYGTLFHWIPNGRLNIDQLKYLLNISLDSSHLFYKIHNKDDDSIFKRIFSVLIVALISYEHRKEKFLSEEVLYQVKDKLIESMLTERDVRGYVEVKGWVHSAAHTADALDEIVQCDCFNKTDLLDVLNSIKSKVWIGYYVYVDEEDERMVTVI</sequence>
<dbReference type="STRING" id="1128398.Curi_c19040"/>
<dbReference type="HOGENOM" id="CLU_074786_3_0_9"/>
<evidence type="ECO:0000313" key="1">
    <source>
        <dbReference type="EMBL" id="AFS78909.1"/>
    </source>
</evidence>
<protein>
    <recommendedName>
        <fullName evidence="3">DUF2785 domain-containing protein</fullName>
    </recommendedName>
</protein>
<dbReference type="AlphaFoldDB" id="K0B066"/>
<proteinExistence type="predicted"/>
<gene>
    <name evidence="1" type="ordered locus">Curi_c19040</name>
</gene>
<dbReference type="KEGG" id="cad:Curi_c19040"/>
<dbReference type="OrthoDB" id="7619731at2"/>
<dbReference type="Pfam" id="PF10978">
    <property type="entry name" value="DUF2785"/>
    <property type="match status" value="1"/>
</dbReference>
<evidence type="ECO:0008006" key="3">
    <source>
        <dbReference type="Google" id="ProtNLM"/>
    </source>
</evidence>
<organism evidence="1 2">
    <name type="scientific">Gottschalkia acidurici (strain ATCC 7906 / DSM 604 / BCRC 14475 / CIP 104303 / KCTC 5404 / NCIMB 10678 / 9a)</name>
    <name type="common">Clostridium acidurici</name>
    <dbReference type="NCBI Taxonomy" id="1128398"/>
    <lineage>
        <taxon>Bacteria</taxon>
        <taxon>Bacillati</taxon>
        <taxon>Bacillota</taxon>
        <taxon>Tissierellia</taxon>
        <taxon>Tissierellales</taxon>
        <taxon>Gottschalkiaceae</taxon>
        <taxon>Gottschalkia</taxon>
    </lineage>
</organism>